<name>A0A0F9AHE1_9ZZZZ</name>
<dbReference type="AlphaFoldDB" id="A0A0F9AHE1"/>
<protein>
    <submittedName>
        <fullName evidence="2">Uncharacterized protein</fullName>
    </submittedName>
</protein>
<feature type="region of interest" description="Disordered" evidence="1">
    <location>
        <begin position="1"/>
        <end position="23"/>
    </location>
</feature>
<gene>
    <name evidence="2" type="ORF">LCGC14_2571960</name>
</gene>
<evidence type="ECO:0000256" key="1">
    <source>
        <dbReference type="SAM" id="MobiDB-lite"/>
    </source>
</evidence>
<accession>A0A0F9AHE1</accession>
<proteinExistence type="predicted"/>
<organism evidence="2">
    <name type="scientific">marine sediment metagenome</name>
    <dbReference type="NCBI Taxonomy" id="412755"/>
    <lineage>
        <taxon>unclassified sequences</taxon>
        <taxon>metagenomes</taxon>
        <taxon>ecological metagenomes</taxon>
    </lineage>
</organism>
<sequence>PGTTNPGYVGDDPPPPTEDDIPY</sequence>
<evidence type="ECO:0000313" key="2">
    <source>
        <dbReference type="EMBL" id="KKL08825.1"/>
    </source>
</evidence>
<comment type="caution">
    <text evidence="2">The sequence shown here is derived from an EMBL/GenBank/DDBJ whole genome shotgun (WGS) entry which is preliminary data.</text>
</comment>
<reference evidence="2" key="1">
    <citation type="journal article" date="2015" name="Nature">
        <title>Complex archaea that bridge the gap between prokaryotes and eukaryotes.</title>
        <authorList>
            <person name="Spang A."/>
            <person name="Saw J.H."/>
            <person name="Jorgensen S.L."/>
            <person name="Zaremba-Niedzwiedzka K."/>
            <person name="Martijn J."/>
            <person name="Lind A.E."/>
            <person name="van Eijk R."/>
            <person name="Schleper C."/>
            <person name="Guy L."/>
            <person name="Ettema T.J."/>
        </authorList>
    </citation>
    <scope>NUCLEOTIDE SEQUENCE</scope>
</reference>
<dbReference type="EMBL" id="LAZR01042721">
    <property type="protein sequence ID" value="KKL08825.1"/>
    <property type="molecule type" value="Genomic_DNA"/>
</dbReference>
<feature type="non-terminal residue" evidence="2">
    <location>
        <position position="1"/>
    </location>
</feature>